<evidence type="ECO:0000313" key="6">
    <source>
        <dbReference type="EMBL" id="MBY8886046.1"/>
    </source>
</evidence>
<feature type="region of interest" description="Disordered" evidence="4">
    <location>
        <begin position="116"/>
        <end position="145"/>
    </location>
</feature>
<evidence type="ECO:0000256" key="2">
    <source>
        <dbReference type="ARBA" id="ARBA00023125"/>
    </source>
</evidence>
<feature type="domain" description="HTH luxR-type" evidence="5">
    <location>
        <begin position="138"/>
        <end position="203"/>
    </location>
</feature>
<dbReference type="RefSeq" id="WP_222977887.1">
    <property type="nucleotide sequence ID" value="NZ_JAINVZ010000008.1"/>
</dbReference>
<proteinExistence type="predicted"/>
<keyword evidence="7" id="KW-1185">Reference proteome</keyword>
<dbReference type="SUPFAM" id="SSF46894">
    <property type="entry name" value="C-terminal effector domain of the bipartite response regulators"/>
    <property type="match status" value="1"/>
</dbReference>
<dbReference type="InterPro" id="IPR016032">
    <property type="entry name" value="Sig_transdc_resp-reg_C-effctor"/>
</dbReference>
<dbReference type="Pfam" id="PF00196">
    <property type="entry name" value="GerE"/>
    <property type="match status" value="1"/>
</dbReference>
<dbReference type="EMBL" id="JAINVZ010000008">
    <property type="protein sequence ID" value="MBY8886046.1"/>
    <property type="molecule type" value="Genomic_DNA"/>
</dbReference>
<dbReference type="Proteomes" id="UP001198565">
    <property type="component" value="Unassembled WGS sequence"/>
</dbReference>
<sequence>MAIHTTDAVVRAGLTSGLRQDQRLSEVDATAAPQDVDVTVVAVETADDSLLKTLHGLAADHAPGTRFLVIARQRWRIEVPVAIGHGVRAVLWHGDFSPARFTSAVLAVARGDTSFPHDIEEDPAGHPQGTRCEAHAAAERPPSQVSERERDVLRLISEGRELAEIAAELCYSERTIKYTLYGVMKRFGVRNRAHAVSHAIRTGLI</sequence>
<organism evidence="6 7">
    <name type="scientific">Streptantibioticus parmotrematis</name>
    <dbReference type="NCBI Taxonomy" id="2873249"/>
    <lineage>
        <taxon>Bacteria</taxon>
        <taxon>Bacillati</taxon>
        <taxon>Actinomycetota</taxon>
        <taxon>Actinomycetes</taxon>
        <taxon>Kitasatosporales</taxon>
        <taxon>Streptomycetaceae</taxon>
        <taxon>Streptantibioticus</taxon>
    </lineage>
</organism>
<gene>
    <name evidence="6" type="ORF">K7472_14435</name>
</gene>
<evidence type="ECO:0000259" key="5">
    <source>
        <dbReference type="PROSITE" id="PS50043"/>
    </source>
</evidence>
<dbReference type="PANTHER" id="PTHR44688:SF16">
    <property type="entry name" value="DNA-BINDING TRANSCRIPTIONAL ACTIVATOR DEVR_DOSR"/>
    <property type="match status" value="1"/>
</dbReference>
<reference evidence="6 7" key="1">
    <citation type="submission" date="2021-08" db="EMBL/GenBank/DDBJ databases">
        <title>Streptomyces sp. PTM05 isolated from lichen.</title>
        <authorList>
            <person name="Somphong A."/>
            <person name="Phongsopitanun W."/>
            <person name="Tanasupawat S."/>
        </authorList>
    </citation>
    <scope>NUCLEOTIDE SEQUENCE [LARGE SCALE GENOMIC DNA]</scope>
    <source>
        <strain evidence="6 7">Ptm05</strain>
    </source>
</reference>
<comment type="caution">
    <text evidence="6">The sequence shown here is derived from an EMBL/GenBank/DDBJ whole genome shotgun (WGS) entry which is preliminary data.</text>
</comment>
<dbReference type="CDD" id="cd06170">
    <property type="entry name" value="LuxR_C_like"/>
    <property type="match status" value="1"/>
</dbReference>
<dbReference type="SMART" id="SM00421">
    <property type="entry name" value="HTH_LUXR"/>
    <property type="match status" value="1"/>
</dbReference>
<dbReference type="PRINTS" id="PR00038">
    <property type="entry name" value="HTHLUXR"/>
</dbReference>
<name>A0ABS7QS78_9ACTN</name>
<keyword evidence="1" id="KW-0805">Transcription regulation</keyword>
<dbReference type="InterPro" id="IPR000792">
    <property type="entry name" value="Tscrpt_reg_LuxR_C"/>
</dbReference>
<evidence type="ECO:0000256" key="4">
    <source>
        <dbReference type="SAM" id="MobiDB-lite"/>
    </source>
</evidence>
<evidence type="ECO:0000313" key="7">
    <source>
        <dbReference type="Proteomes" id="UP001198565"/>
    </source>
</evidence>
<protein>
    <submittedName>
        <fullName evidence="6">Response regulator transcription factor</fullName>
    </submittedName>
</protein>
<evidence type="ECO:0000256" key="1">
    <source>
        <dbReference type="ARBA" id="ARBA00023015"/>
    </source>
</evidence>
<keyword evidence="2" id="KW-0238">DNA-binding</keyword>
<dbReference type="PANTHER" id="PTHR44688">
    <property type="entry name" value="DNA-BINDING TRANSCRIPTIONAL ACTIVATOR DEVR_DOSR"/>
    <property type="match status" value="1"/>
</dbReference>
<keyword evidence="3" id="KW-0804">Transcription</keyword>
<dbReference type="Gene3D" id="3.40.50.2300">
    <property type="match status" value="1"/>
</dbReference>
<accession>A0ABS7QS78</accession>
<evidence type="ECO:0000256" key="3">
    <source>
        <dbReference type="ARBA" id="ARBA00023163"/>
    </source>
</evidence>
<dbReference type="PROSITE" id="PS50043">
    <property type="entry name" value="HTH_LUXR_2"/>
    <property type="match status" value="1"/>
</dbReference>